<reference evidence="2" key="3">
    <citation type="submission" date="2025-09" db="UniProtKB">
        <authorList>
            <consortium name="Ensembl"/>
        </authorList>
    </citation>
    <scope>IDENTIFICATION</scope>
</reference>
<accession>A0A452J1T0</accession>
<feature type="compositionally biased region" description="Polar residues" evidence="1">
    <location>
        <begin position="61"/>
        <end position="72"/>
    </location>
</feature>
<dbReference type="AlphaFoldDB" id="A0A452J1T0"/>
<reference evidence="2" key="2">
    <citation type="submission" date="2025-08" db="UniProtKB">
        <authorList>
            <consortium name="Ensembl"/>
        </authorList>
    </citation>
    <scope>IDENTIFICATION</scope>
</reference>
<feature type="region of interest" description="Disordered" evidence="1">
    <location>
        <begin position="45"/>
        <end position="114"/>
    </location>
</feature>
<dbReference type="Proteomes" id="UP000291020">
    <property type="component" value="Unassembled WGS sequence"/>
</dbReference>
<proteinExistence type="predicted"/>
<evidence type="ECO:0000313" key="3">
    <source>
        <dbReference type="Proteomes" id="UP000291020"/>
    </source>
</evidence>
<keyword evidence="3" id="KW-1185">Reference proteome</keyword>
<evidence type="ECO:0000313" key="2">
    <source>
        <dbReference type="Ensembl" id="ENSGAGP00000034339.1"/>
    </source>
</evidence>
<organism evidence="2 3">
    <name type="scientific">Gopherus agassizii</name>
    <name type="common">Agassiz's desert tortoise</name>
    <dbReference type="NCBI Taxonomy" id="38772"/>
    <lineage>
        <taxon>Eukaryota</taxon>
        <taxon>Metazoa</taxon>
        <taxon>Chordata</taxon>
        <taxon>Craniata</taxon>
        <taxon>Vertebrata</taxon>
        <taxon>Euteleostomi</taxon>
        <taxon>Archelosauria</taxon>
        <taxon>Testudinata</taxon>
        <taxon>Testudines</taxon>
        <taxon>Cryptodira</taxon>
        <taxon>Durocryptodira</taxon>
        <taxon>Testudinoidea</taxon>
        <taxon>Testudinidae</taxon>
        <taxon>Gopherus</taxon>
    </lineage>
</organism>
<name>A0A452J1T0_9SAUR</name>
<evidence type="ECO:0000256" key="1">
    <source>
        <dbReference type="SAM" id="MobiDB-lite"/>
    </source>
</evidence>
<sequence>MACREGAEVQHISLVKLCSREFIRTVIASCGGSWGKFYSWRTGQEPGNVPRPAPSGEATIPDSTSAAESNPLATGLVPQPAKLGRRKVSLQEPWRDQSGSMGWKPSEQPSAANPGPFAALPRACVWLIPGALLETGSWVCQSHRQAPCVSRHPLLWGRGPCPEFSPCSFTAWAASGTLRSS</sequence>
<reference evidence="3" key="1">
    <citation type="journal article" date="2017" name="PLoS ONE">
        <title>The Agassiz's desert tortoise genome provides a resource for the conservation of a threatened species.</title>
        <authorList>
            <person name="Tollis M."/>
            <person name="DeNardo D.F."/>
            <person name="Cornelius J.A."/>
            <person name="Dolby G.A."/>
            <person name="Edwards T."/>
            <person name="Henen B.T."/>
            <person name="Karl A.E."/>
            <person name="Murphy R.W."/>
            <person name="Kusumi K."/>
        </authorList>
    </citation>
    <scope>NUCLEOTIDE SEQUENCE [LARGE SCALE GENOMIC DNA]</scope>
</reference>
<dbReference type="Ensembl" id="ENSGAGT00000038881.1">
    <property type="protein sequence ID" value="ENSGAGP00000034339.1"/>
    <property type="gene ID" value="ENSGAGG00000024404.1"/>
</dbReference>
<protein>
    <submittedName>
        <fullName evidence="2">Uncharacterized protein</fullName>
    </submittedName>
</protein>